<reference evidence="17" key="1">
    <citation type="submission" date="2022-01" db="EMBL/GenBank/DDBJ databases">
        <authorList>
            <person name="Criscuolo A."/>
        </authorList>
    </citation>
    <scope>NUCLEOTIDE SEQUENCE</scope>
    <source>
        <strain evidence="17">CIP111893</strain>
    </source>
</reference>
<dbReference type="CDD" id="cd00082">
    <property type="entry name" value="HisKA"/>
    <property type="match status" value="1"/>
</dbReference>
<evidence type="ECO:0000256" key="12">
    <source>
        <dbReference type="ARBA" id="ARBA00023012"/>
    </source>
</evidence>
<gene>
    <name evidence="17" type="primary">rcsC_1</name>
    <name evidence="17" type="ORF">PAECIP111893_00046</name>
</gene>
<dbReference type="InterPro" id="IPR036097">
    <property type="entry name" value="HisK_dim/P_sf"/>
</dbReference>
<evidence type="ECO:0000256" key="10">
    <source>
        <dbReference type="ARBA" id="ARBA00022840"/>
    </source>
</evidence>
<comment type="caution">
    <text evidence="17">The sequence shown here is derived from an EMBL/GenBank/DDBJ whole genome shotgun (WGS) entry which is preliminary data.</text>
</comment>
<keyword evidence="4" id="KW-1003">Cell membrane</keyword>
<dbReference type="GO" id="GO:0004673">
    <property type="term" value="F:protein histidine kinase activity"/>
    <property type="evidence" value="ECO:0007669"/>
    <property type="project" value="UniProtKB-EC"/>
</dbReference>
<keyword evidence="7 14" id="KW-0812">Transmembrane</keyword>
<name>A0ABM9BP75_9BACL</name>
<keyword evidence="9 17" id="KW-0418">Kinase</keyword>
<dbReference type="Gene3D" id="1.10.287.130">
    <property type="match status" value="1"/>
</dbReference>
<dbReference type="SMART" id="SM00304">
    <property type="entry name" value="HAMP"/>
    <property type="match status" value="1"/>
</dbReference>
<dbReference type="Pfam" id="PF00512">
    <property type="entry name" value="HisKA"/>
    <property type="match status" value="1"/>
</dbReference>
<evidence type="ECO:0000256" key="9">
    <source>
        <dbReference type="ARBA" id="ARBA00022777"/>
    </source>
</evidence>
<dbReference type="SMART" id="SM00387">
    <property type="entry name" value="HATPase_c"/>
    <property type="match status" value="1"/>
</dbReference>
<evidence type="ECO:0000259" key="15">
    <source>
        <dbReference type="PROSITE" id="PS50109"/>
    </source>
</evidence>
<keyword evidence="5" id="KW-0597">Phosphoprotein</keyword>
<evidence type="ECO:0000256" key="1">
    <source>
        <dbReference type="ARBA" id="ARBA00000085"/>
    </source>
</evidence>
<evidence type="ECO:0000256" key="11">
    <source>
        <dbReference type="ARBA" id="ARBA00022989"/>
    </source>
</evidence>
<dbReference type="Pfam" id="PF02518">
    <property type="entry name" value="HATPase_c"/>
    <property type="match status" value="1"/>
</dbReference>
<dbReference type="Gene3D" id="6.10.340.10">
    <property type="match status" value="1"/>
</dbReference>
<dbReference type="PROSITE" id="PS50109">
    <property type="entry name" value="HIS_KIN"/>
    <property type="match status" value="1"/>
</dbReference>
<dbReference type="PRINTS" id="PR00344">
    <property type="entry name" value="BCTRLSENSOR"/>
</dbReference>
<evidence type="ECO:0000256" key="14">
    <source>
        <dbReference type="SAM" id="Phobius"/>
    </source>
</evidence>
<dbReference type="Proteomes" id="UP000838686">
    <property type="component" value="Unassembled WGS sequence"/>
</dbReference>
<dbReference type="InterPro" id="IPR003661">
    <property type="entry name" value="HisK_dim/P_dom"/>
</dbReference>
<protein>
    <recommendedName>
        <fullName evidence="3">histidine kinase</fullName>
        <ecNumber evidence="3">2.7.13.3</ecNumber>
    </recommendedName>
</protein>
<feature type="transmembrane region" description="Helical" evidence="14">
    <location>
        <begin position="164"/>
        <end position="183"/>
    </location>
</feature>
<feature type="domain" description="Histidine kinase" evidence="15">
    <location>
        <begin position="253"/>
        <end position="496"/>
    </location>
</feature>
<keyword evidence="18" id="KW-1185">Reference proteome</keyword>
<evidence type="ECO:0000259" key="16">
    <source>
        <dbReference type="PROSITE" id="PS50885"/>
    </source>
</evidence>
<keyword evidence="8" id="KW-0547">Nucleotide-binding</keyword>
<keyword evidence="10" id="KW-0067">ATP-binding</keyword>
<dbReference type="RefSeq" id="WP_236338208.1">
    <property type="nucleotide sequence ID" value="NZ_CAKMMF010000001.1"/>
</dbReference>
<sequence length="503" mass="56549">MSIRLRLTLWYSAVLAVTLVAFGVAIYLFVNFNTFSEPKARVKEQALQIQVTPSLDFWDRLDLKINPYTIQDQEMFIQLVNYKEGVMRRSDNLIALKLKFPYPHLKEPATKEEGHVHLTAGKYPFVVYQVPIVNPLTNETVGLLQVGAYTGSQVKFLDELRTTLIFASIGVVLIAFTIGLFLARQALRPIEGVIRATNQIQHGSDLSVRIPREGPNDEMGRLTDTLNGMLGRLELTYNGLDELYKAQRRFVSDASHELRTPLTTIRGNIELLERMWLPSLELMGGQGELDGFRNESHAENKEGIVQRTVLTREAMQDIADEAKRMSGLVNDLLALARADAGYEMEKRQQQLLPLVEDVARRAQLLPRSAEWRIGDLKELEGVEVNAHGDYLRQLLFIFIENAFKYTESGYVELGSLRSSEAAGIVIKDTGIGMNSDEIPHIFERFYRADVSRGQKSGTGLGLSIAKWIIDEHSGSVEVTTKEGVGTTFIVWLPIAFQHQSNGV</sequence>
<feature type="domain" description="HAMP" evidence="16">
    <location>
        <begin position="184"/>
        <end position="238"/>
    </location>
</feature>
<feature type="transmembrane region" description="Helical" evidence="14">
    <location>
        <begin position="7"/>
        <end position="30"/>
    </location>
</feature>
<evidence type="ECO:0000313" key="17">
    <source>
        <dbReference type="EMBL" id="CAH1189959.1"/>
    </source>
</evidence>
<evidence type="ECO:0000256" key="3">
    <source>
        <dbReference type="ARBA" id="ARBA00012438"/>
    </source>
</evidence>
<keyword evidence="6 17" id="KW-0808">Transferase</keyword>
<keyword evidence="11 14" id="KW-1133">Transmembrane helix</keyword>
<evidence type="ECO:0000256" key="8">
    <source>
        <dbReference type="ARBA" id="ARBA00022741"/>
    </source>
</evidence>
<evidence type="ECO:0000256" key="6">
    <source>
        <dbReference type="ARBA" id="ARBA00022679"/>
    </source>
</evidence>
<evidence type="ECO:0000256" key="7">
    <source>
        <dbReference type="ARBA" id="ARBA00022692"/>
    </source>
</evidence>
<dbReference type="PANTHER" id="PTHR45436:SF5">
    <property type="entry name" value="SENSOR HISTIDINE KINASE TRCS"/>
    <property type="match status" value="1"/>
</dbReference>
<dbReference type="InterPro" id="IPR036890">
    <property type="entry name" value="HATPase_C_sf"/>
</dbReference>
<evidence type="ECO:0000256" key="4">
    <source>
        <dbReference type="ARBA" id="ARBA00022475"/>
    </source>
</evidence>
<comment type="catalytic activity">
    <reaction evidence="1">
        <text>ATP + protein L-histidine = ADP + protein N-phospho-L-histidine.</text>
        <dbReference type="EC" id="2.7.13.3"/>
    </reaction>
</comment>
<dbReference type="InterPro" id="IPR004358">
    <property type="entry name" value="Sig_transdc_His_kin-like_C"/>
</dbReference>
<dbReference type="PROSITE" id="PS50885">
    <property type="entry name" value="HAMP"/>
    <property type="match status" value="1"/>
</dbReference>
<dbReference type="Pfam" id="PF00672">
    <property type="entry name" value="HAMP"/>
    <property type="match status" value="1"/>
</dbReference>
<evidence type="ECO:0000256" key="5">
    <source>
        <dbReference type="ARBA" id="ARBA00022553"/>
    </source>
</evidence>
<dbReference type="EC" id="2.7.13.3" evidence="3"/>
<dbReference type="PANTHER" id="PTHR45436">
    <property type="entry name" value="SENSOR HISTIDINE KINASE YKOH"/>
    <property type="match status" value="1"/>
</dbReference>
<dbReference type="SUPFAM" id="SSF47384">
    <property type="entry name" value="Homodimeric domain of signal transducing histidine kinase"/>
    <property type="match status" value="1"/>
</dbReference>
<evidence type="ECO:0000313" key="18">
    <source>
        <dbReference type="Proteomes" id="UP000838686"/>
    </source>
</evidence>
<dbReference type="SMART" id="SM00388">
    <property type="entry name" value="HisKA"/>
    <property type="match status" value="1"/>
</dbReference>
<accession>A0ABM9BP75</accession>
<dbReference type="EMBL" id="CAKMMF010000001">
    <property type="protein sequence ID" value="CAH1189959.1"/>
    <property type="molecule type" value="Genomic_DNA"/>
</dbReference>
<dbReference type="SUPFAM" id="SSF55874">
    <property type="entry name" value="ATPase domain of HSP90 chaperone/DNA topoisomerase II/histidine kinase"/>
    <property type="match status" value="1"/>
</dbReference>
<dbReference type="InterPro" id="IPR003660">
    <property type="entry name" value="HAMP_dom"/>
</dbReference>
<dbReference type="CDD" id="cd06225">
    <property type="entry name" value="HAMP"/>
    <property type="match status" value="1"/>
</dbReference>
<dbReference type="InterPro" id="IPR003594">
    <property type="entry name" value="HATPase_dom"/>
</dbReference>
<dbReference type="InterPro" id="IPR050428">
    <property type="entry name" value="TCS_sensor_his_kinase"/>
</dbReference>
<comment type="subcellular location">
    <subcellularLocation>
        <location evidence="2">Cell membrane</location>
        <topology evidence="2">Multi-pass membrane protein</topology>
    </subcellularLocation>
</comment>
<dbReference type="InterPro" id="IPR005467">
    <property type="entry name" value="His_kinase_dom"/>
</dbReference>
<organism evidence="17 18">
    <name type="scientific">Paenibacillus plantiphilus</name>
    <dbReference type="NCBI Taxonomy" id="2905650"/>
    <lineage>
        <taxon>Bacteria</taxon>
        <taxon>Bacillati</taxon>
        <taxon>Bacillota</taxon>
        <taxon>Bacilli</taxon>
        <taxon>Bacillales</taxon>
        <taxon>Paenibacillaceae</taxon>
        <taxon>Paenibacillus</taxon>
    </lineage>
</organism>
<keyword evidence="13 14" id="KW-0472">Membrane</keyword>
<evidence type="ECO:0000256" key="2">
    <source>
        <dbReference type="ARBA" id="ARBA00004651"/>
    </source>
</evidence>
<proteinExistence type="predicted"/>
<dbReference type="SUPFAM" id="SSF158472">
    <property type="entry name" value="HAMP domain-like"/>
    <property type="match status" value="1"/>
</dbReference>
<dbReference type="CDD" id="cd00075">
    <property type="entry name" value="HATPase"/>
    <property type="match status" value="1"/>
</dbReference>
<dbReference type="Gene3D" id="3.30.565.10">
    <property type="entry name" value="Histidine kinase-like ATPase, C-terminal domain"/>
    <property type="match status" value="1"/>
</dbReference>
<evidence type="ECO:0000256" key="13">
    <source>
        <dbReference type="ARBA" id="ARBA00023136"/>
    </source>
</evidence>
<keyword evidence="12" id="KW-0902">Two-component regulatory system</keyword>